<protein>
    <submittedName>
        <fullName evidence="1">Uncharacterized protein</fullName>
    </submittedName>
</protein>
<evidence type="ECO:0000313" key="2">
    <source>
        <dbReference type="Proteomes" id="UP000250123"/>
    </source>
</evidence>
<proteinExistence type="predicted"/>
<dbReference type="EMBL" id="LS483452">
    <property type="protein sequence ID" value="SQH75021.1"/>
    <property type="molecule type" value="Genomic_DNA"/>
</dbReference>
<dbReference type="KEGG" id="sbk:SHEWBE_1052"/>
<dbReference type="Proteomes" id="UP000250123">
    <property type="component" value="Chromosome SHEWBE"/>
</dbReference>
<reference evidence="2" key="1">
    <citation type="submission" date="2018-06" db="EMBL/GenBank/DDBJ databases">
        <authorList>
            <person name="Cea G.-C."/>
            <person name="William W."/>
        </authorList>
    </citation>
    <scope>NUCLEOTIDE SEQUENCE [LARGE SCALE GENOMIC DNA]</scope>
    <source>
        <strain evidence="2">DB21MT-2</strain>
    </source>
</reference>
<dbReference type="OrthoDB" id="9815874at2"/>
<dbReference type="RefSeq" id="WP_112351698.1">
    <property type="nucleotide sequence ID" value="NZ_LS483452.1"/>
</dbReference>
<gene>
    <name evidence="1" type="ORF">SHEWBE_1052</name>
</gene>
<organism evidence="1 2">
    <name type="scientific">Shewanella benthica</name>
    <dbReference type="NCBI Taxonomy" id="43661"/>
    <lineage>
        <taxon>Bacteria</taxon>
        <taxon>Pseudomonadati</taxon>
        <taxon>Pseudomonadota</taxon>
        <taxon>Gammaproteobacteria</taxon>
        <taxon>Alteromonadales</taxon>
        <taxon>Shewanellaceae</taxon>
        <taxon>Shewanella</taxon>
    </lineage>
</organism>
<dbReference type="AlphaFoldDB" id="A0A330LYM5"/>
<accession>A0A330LYM5</accession>
<name>A0A330LYM5_9GAMM</name>
<sequence length="71" mass="7908">MLNNHNKMDCGQRLFLKQLAKHISKQSLKQGFTPATSYTLEANSALPAQLPFEDKQDFIDANPGGTLNCRT</sequence>
<evidence type="ECO:0000313" key="1">
    <source>
        <dbReference type="EMBL" id="SQH75021.1"/>
    </source>
</evidence>